<dbReference type="Gene3D" id="1.20.58.340">
    <property type="entry name" value="Magnesium transport protein CorA, transmembrane region"/>
    <property type="match status" value="2"/>
</dbReference>
<reference evidence="6 7" key="1">
    <citation type="submission" date="2020-04" db="EMBL/GenBank/DDBJ databases">
        <title>Perkinsus chesapeaki whole genome sequence.</title>
        <authorList>
            <person name="Bogema D.R."/>
        </authorList>
    </citation>
    <scope>NUCLEOTIDE SEQUENCE [LARGE SCALE GENOMIC DNA]</scope>
    <source>
        <strain evidence="6">ATCC PRA-425</strain>
    </source>
</reference>
<dbReference type="InterPro" id="IPR045863">
    <property type="entry name" value="CorA_TM1_TM2"/>
</dbReference>
<dbReference type="Pfam" id="PF01544">
    <property type="entry name" value="CorA"/>
    <property type="match status" value="1"/>
</dbReference>
<dbReference type="GO" id="GO:0005886">
    <property type="term" value="C:plasma membrane"/>
    <property type="evidence" value="ECO:0007669"/>
    <property type="project" value="UniProtKB-SubCell"/>
</dbReference>
<dbReference type="GO" id="GO:0032259">
    <property type="term" value="P:methylation"/>
    <property type="evidence" value="ECO:0007669"/>
    <property type="project" value="UniProtKB-KW"/>
</dbReference>
<evidence type="ECO:0000313" key="7">
    <source>
        <dbReference type="Proteomes" id="UP000591131"/>
    </source>
</evidence>
<keyword evidence="6" id="KW-0489">Methyltransferase</keyword>
<feature type="non-terminal residue" evidence="6">
    <location>
        <position position="147"/>
    </location>
</feature>
<feature type="transmembrane region" description="Helical" evidence="5">
    <location>
        <begin position="122"/>
        <end position="141"/>
    </location>
</feature>
<evidence type="ECO:0000256" key="5">
    <source>
        <dbReference type="SAM" id="Phobius"/>
    </source>
</evidence>
<dbReference type="EMBL" id="JAAPAO010001384">
    <property type="protein sequence ID" value="KAF4649941.1"/>
    <property type="molecule type" value="Genomic_DNA"/>
</dbReference>
<sequence>RRLDREMDKFYQKDVKRLRKIVRQLGQLYRMVAPVLDVLETAVSYKHWSPDSQMYTSDIRSNTQRFLEESLALRENSRMMLEQYRQYCESKTRQFLTGVYGMNFQDPVTGDPSMPELMWKYGYLYFWLLLLSITTLIFFLYRKQKWI</sequence>
<dbReference type="OrthoDB" id="165352at2759"/>
<dbReference type="AlphaFoldDB" id="A0A7J6KTR5"/>
<dbReference type="InterPro" id="IPR002523">
    <property type="entry name" value="MgTranspt_CorA/ZnTranspt_ZntB"/>
</dbReference>
<protein>
    <submittedName>
        <fullName evidence="6">Methylated-DNA--protein-cysteine methyltransferase</fullName>
    </submittedName>
</protein>
<evidence type="ECO:0000256" key="2">
    <source>
        <dbReference type="ARBA" id="ARBA00022692"/>
    </source>
</evidence>
<dbReference type="PANTHER" id="PTHR46494">
    <property type="entry name" value="CORA FAMILY METAL ION TRANSPORTER (EUROFUNG)"/>
    <property type="match status" value="1"/>
</dbReference>
<keyword evidence="4 5" id="KW-0472">Membrane</keyword>
<dbReference type="PANTHER" id="PTHR46494:SF1">
    <property type="entry name" value="CORA FAMILY METAL ION TRANSPORTER (EUROFUNG)"/>
    <property type="match status" value="1"/>
</dbReference>
<dbReference type="SUPFAM" id="SSF144083">
    <property type="entry name" value="Magnesium transport protein CorA, transmembrane region"/>
    <property type="match status" value="1"/>
</dbReference>
<comment type="subcellular location">
    <subcellularLocation>
        <location evidence="1">Cell membrane</location>
        <topology evidence="1">Multi-pass membrane protein</topology>
    </subcellularLocation>
</comment>
<dbReference type="GO" id="GO:0015087">
    <property type="term" value="F:cobalt ion transmembrane transporter activity"/>
    <property type="evidence" value="ECO:0007669"/>
    <property type="project" value="TreeGrafter"/>
</dbReference>
<keyword evidence="3 5" id="KW-1133">Transmembrane helix</keyword>
<proteinExistence type="predicted"/>
<dbReference type="GO" id="GO:0000287">
    <property type="term" value="F:magnesium ion binding"/>
    <property type="evidence" value="ECO:0007669"/>
    <property type="project" value="TreeGrafter"/>
</dbReference>
<evidence type="ECO:0000256" key="1">
    <source>
        <dbReference type="ARBA" id="ARBA00004651"/>
    </source>
</evidence>
<keyword evidence="6" id="KW-0808">Transferase</keyword>
<dbReference type="Proteomes" id="UP000591131">
    <property type="component" value="Unassembled WGS sequence"/>
</dbReference>
<evidence type="ECO:0000256" key="3">
    <source>
        <dbReference type="ARBA" id="ARBA00022989"/>
    </source>
</evidence>
<organism evidence="6 7">
    <name type="scientific">Perkinsus chesapeaki</name>
    <name type="common">Clam parasite</name>
    <name type="synonym">Perkinsus andrewsi</name>
    <dbReference type="NCBI Taxonomy" id="330153"/>
    <lineage>
        <taxon>Eukaryota</taxon>
        <taxon>Sar</taxon>
        <taxon>Alveolata</taxon>
        <taxon>Perkinsozoa</taxon>
        <taxon>Perkinsea</taxon>
        <taxon>Perkinsida</taxon>
        <taxon>Perkinsidae</taxon>
        <taxon>Perkinsus</taxon>
    </lineage>
</organism>
<accession>A0A7J6KTR5</accession>
<dbReference type="GO" id="GO:0008168">
    <property type="term" value="F:methyltransferase activity"/>
    <property type="evidence" value="ECO:0007669"/>
    <property type="project" value="UniProtKB-KW"/>
</dbReference>
<name>A0A7J6KTR5_PERCH</name>
<evidence type="ECO:0000313" key="6">
    <source>
        <dbReference type="EMBL" id="KAF4649941.1"/>
    </source>
</evidence>
<keyword evidence="7" id="KW-1185">Reference proteome</keyword>
<dbReference type="GO" id="GO:0015095">
    <property type="term" value="F:magnesium ion transmembrane transporter activity"/>
    <property type="evidence" value="ECO:0007669"/>
    <property type="project" value="TreeGrafter"/>
</dbReference>
<evidence type="ECO:0000256" key="4">
    <source>
        <dbReference type="ARBA" id="ARBA00023136"/>
    </source>
</evidence>
<gene>
    <name evidence="6" type="primary">MGT1_2</name>
    <name evidence="6" type="ORF">FOL47_001573</name>
</gene>
<dbReference type="GO" id="GO:0050897">
    <property type="term" value="F:cobalt ion binding"/>
    <property type="evidence" value="ECO:0007669"/>
    <property type="project" value="TreeGrafter"/>
</dbReference>
<comment type="caution">
    <text evidence="6">The sequence shown here is derived from an EMBL/GenBank/DDBJ whole genome shotgun (WGS) entry which is preliminary data.</text>
</comment>
<keyword evidence="2 5" id="KW-0812">Transmembrane</keyword>